<dbReference type="GeneID" id="98128174"/>
<dbReference type="EMBL" id="JAZGUE010000006">
    <property type="protein sequence ID" value="KAL2265681.1"/>
    <property type="molecule type" value="Genomic_DNA"/>
</dbReference>
<proteinExistence type="predicted"/>
<feature type="compositionally biased region" description="Basic and acidic residues" evidence="1">
    <location>
        <begin position="315"/>
        <end position="333"/>
    </location>
</feature>
<protein>
    <recommendedName>
        <fullName evidence="4">PPPDE domain-containing protein</fullName>
    </recommendedName>
</protein>
<keyword evidence="3" id="KW-1185">Reference proteome</keyword>
<feature type="compositionally biased region" description="Low complexity" evidence="1">
    <location>
        <begin position="17"/>
        <end position="28"/>
    </location>
</feature>
<feature type="region of interest" description="Disordered" evidence="1">
    <location>
        <begin position="238"/>
        <end position="333"/>
    </location>
</feature>
<accession>A0ABR4D5N5</accession>
<reference evidence="2 3" key="1">
    <citation type="journal article" date="2024" name="Commun. Biol.">
        <title>Comparative genomic analysis of thermophilic fungi reveals convergent evolutionary adaptations and gene losses.</title>
        <authorList>
            <person name="Steindorff A.S."/>
            <person name="Aguilar-Pontes M.V."/>
            <person name="Robinson A.J."/>
            <person name="Andreopoulos B."/>
            <person name="LaButti K."/>
            <person name="Kuo A."/>
            <person name="Mondo S."/>
            <person name="Riley R."/>
            <person name="Otillar R."/>
            <person name="Haridas S."/>
            <person name="Lipzen A."/>
            <person name="Grimwood J."/>
            <person name="Schmutz J."/>
            <person name="Clum A."/>
            <person name="Reid I.D."/>
            <person name="Moisan M.C."/>
            <person name="Butler G."/>
            <person name="Nguyen T.T.M."/>
            <person name="Dewar K."/>
            <person name="Conant G."/>
            <person name="Drula E."/>
            <person name="Henrissat B."/>
            <person name="Hansel C."/>
            <person name="Singer S."/>
            <person name="Hutchinson M.I."/>
            <person name="de Vries R.P."/>
            <person name="Natvig D.O."/>
            <person name="Powell A.J."/>
            <person name="Tsang A."/>
            <person name="Grigoriev I.V."/>
        </authorList>
    </citation>
    <scope>NUCLEOTIDE SEQUENCE [LARGE SCALE GENOMIC DNA]</scope>
    <source>
        <strain evidence="2 3">ATCC 22073</strain>
    </source>
</reference>
<organism evidence="2 3">
    <name type="scientific">Remersonia thermophila</name>
    <dbReference type="NCBI Taxonomy" id="72144"/>
    <lineage>
        <taxon>Eukaryota</taxon>
        <taxon>Fungi</taxon>
        <taxon>Dikarya</taxon>
        <taxon>Ascomycota</taxon>
        <taxon>Pezizomycotina</taxon>
        <taxon>Sordariomycetes</taxon>
        <taxon>Sordariomycetidae</taxon>
        <taxon>Sordariales</taxon>
        <taxon>Sordariales incertae sedis</taxon>
        <taxon>Remersonia</taxon>
    </lineage>
</organism>
<feature type="compositionally biased region" description="Basic and acidic residues" evidence="1">
    <location>
        <begin position="282"/>
        <end position="307"/>
    </location>
</feature>
<comment type="caution">
    <text evidence="2">The sequence shown here is derived from an EMBL/GenBank/DDBJ whole genome shotgun (WGS) entry which is preliminary data.</text>
</comment>
<dbReference type="RefSeq" id="XP_070864408.1">
    <property type="nucleotide sequence ID" value="XM_071013530.1"/>
</dbReference>
<evidence type="ECO:0000313" key="2">
    <source>
        <dbReference type="EMBL" id="KAL2265681.1"/>
    </source>
</evidence>
<evidence type="ECO:0008006" key="4">
    <source>
        <dbReference type="Google" id="ProtNLM"/>
    </source>
</evidence>
<evidence type="ECO:0000256" key="1">
    <source>
        <dbReference type="SAM" id="MobiDB-lite"/>
    </source>
</evidence>
<sequence>MATPPPAKAKAKRRSLITGDSDSGSGTSISQIASQKIKSLFKIGVSRGITYSKDSLVKSRIALEQTLGLGAKPNVVPLDIPRTDGAPRPVLIGWHPVAGSAGRWLAERTRLGAWITEKVQSYPDPSQHWAVLVGDYCHELWMDEQLDVIYVNGRVDQETWRTFPVGETRLNDEALKRAGEAVIAAMRAQRPGYHLINNNCQVFALRMLDAIEIVKAAKTEFATTMEVVQTATDPGKIIELFSPPTSPTPPPEASAAPAAPAVERPSSSSSPSSPPPKAQQSQEEKEEKKKEEEEDKEEKPDKAEKENPIVALARRLMEEHTTKLDNHRHEQAP</sequence>
<dbReference type="Proteomes" id="UP001600064">
    <property type="component" value="Unassembled WGS sequence"/>
</dbReference>
<feature type="compositionally biased region" description="Low complexity" evidence="1">
    <location>
        <begin position="253"/>
        <end position="271"/>
    </location>
</feature>
<gene>
    <name evidence="2" type="ORF">VTJ83DRAFT_6781</name>
</gene>
<feature type="region of interest" description="Disordered" evidence="1">
    <location>
        <begin position="1"/>
        <end position="28"/>
    </location>
</feature>
<evidence type="ECO:0000313" key="3">
    <source>
        <dbReference type="Proteomes" id="UP001600064"/>
    </source>
</evidence>
<name>A0ABR4D5N5_9PEZI</name>